<dbReference type="EMBL" id="JACRIW010000041">
    <property type="protein sequence ID" value="MBI5169091.1"/>
    <property type="molecule type" value="Genomic_DNA"/>
</dbReference>
<proteinExistence type="predicted"/>
<name>A0A933W8K9_UNCEI</name>
<evidence type="ECO:0000313" key="3">
    <source>
        <dbReference type="Proteomes" id="UP000696931"/>
    </source>
</evidence>
<keyword evidence="1" id="KW-0732">Signal</keyword>
<gene>
    <name evidence="2" type="ORF">HZA61_06360</name>
</gene>
<sequence length="251" mass="27459">MRACRTGLLFALLIGVACAPSAEAKKFRYSSGPRVPEDSVLAVANTYLDPVVRTRGPRVPYTNLQLTQFVADSAASRALTSAPLERGTHAVLAPTQDHPLNFVLEHAFLKELARRGVEVTVRRTPVPDDSVAALFGNPGDPLLEYTLGSAKITYLRLVGWLPGRVRIERQSLVTGAVSLREPTSSRVLWTGDLGQNFVDRFSRSEVSLVEESRYPDLKDSVPQRNLDKVVEPVVVVGVVAGLVALFFQNRP</sequence>
<feature type="chain" id="PRO_5036928462" description="DUF4350 domain-containing protein" evidence="1">
    <location>
        <begin position="20"/>
        <end position="251"/>
    </location>
</feature>
<reference evidence="2" key="1">
    <citation type="submission" date="2020-07" db="EMBL/GenBank/DDBJ databases">
        <title>Huge and variable diversity of episymbiotic CPR bacteria and DPANN archaea in groundwater ecosystems.</title>
        <authorList>
            <person name="He C.Y."/>
            <person name="Keren R."/>
            <person name="Whittaker M."/>
            <person name="Farag I.F."/>
            <person name="Doudna J."/>
            <person name="Cate J.H.D."/>
            <person name="Banfield J.F."/>
        </authorList>
    </citation>
    <scope>NUCLEOTIDE SEQUENCE</scope>
    <source>
        <strain evidence="2">NC_groundwater_1813_Pr3_B-0.1um_71_17</strain>
    </source>
</reference>
<organism evidence="2 3">
    <name type="scientific">Eiseniibacteriota bacterium</name>
    <dbReference type="NCBI Taxonomy" id="2212470"/>
    <lineage>
        <taxon>Bacteria</taxon>
        <taxon>Candidatus Eiseniibacteriota</taxon>
    </lineage>
</organism>
<accession>A0A933W8K9</accession>
<feature type="signal peptide" evidence="1">
    <location>
        <begin position="1"/>
        <end position="19"/>
    </location>
</feature>
<evidence type="ECO:0000256" key="1">
    <source>
        <dbReference type="SAM" id="SignalP"/>
    </source>
</evidence>
<evidence type="ECO:0000313" key="2">
    <source>
        <dbReference type="EMBL" id="MBI5169091.1"/>
    </source>
</evidence>
<protein>
    <recommendedName>
        <fullName evidence="4">DUF4350 domain-containing protein</fullName>
    </recommendedName>
</protein>
<dbReference type="PROSITE" id="PS51257">
    <property type="entry name" value="PROKAR_LIPOPROTEIN"/>
    <property type="match status" value="1"/>
</dbReference>
<dbReference type="Proteomes" id="UP000696931">
    <property type="component" value="Unassembled WGS sequence"/>
</dbReference>
<dbReference type="AlphaFoldDB" id="A0A933W8K9"/>
<evidence type="ECO:0008006" key="4">
    <source>
        <dbReference type="Google" id="ProtNLM"/>
    </source>
</evidence>
<comment type="caution">
    <text evidence="2">The sequence shown here is derived from an EMBL/GenBank/DDBJ whole genome shotgun (WGS) entry which is preliminary data.</text>
</comment>